<feature type="compositionally biased region" description="Basic and acidic residues" evidence="1">
    <location>
        <begin position="360"/>
        <end position="376"/>
    </location>
</feature>
<name>A0A315UXP7_GAMAF</name>
<dbReference type="EMBL" id="NHOQ01002733">
    <property type="protein sequence ID" value="PWA15005.1"/>
    <property type="molecule type" value="Genomic_DNA"/>
</dbReference>
<accession>A0A315UXP7</accession>
<feature type="compositionally biased region" description="Polar residues" evidence="1">
    <location>
        <begin position="310"/>
        <end position="336"/>
    </location>
</feature>
<feature type="compositionally biased region" description="Polar residues" evidence="1">
    <location>
        <begin position="415"/>
        <end position="424"/>
    </location>
</feature>
<evidence type="ECO:0000313" key="3">
    <source>
        <dbReference type="Proteomes" id="UP000250572"/>
    </source>
</evidence>
<organism evidence="2 3">
    <name type="scientific">Gambusia affinis</name>
    <name type="common">Western mosquitofish</name>
    <name type="synonym">Heterandria affinis</name>
    <dbReference type="NCBI Taxonomy" id="33528"/>
    <lineage>
        <taxon>Eukaryota</taxon>
        <taxon>Metazoa</taxon>
        <taxon>Chordata</taxon>
        <taxon>Craniata</taxon>
        <taxon>Vertebrata</taxon>
        <taxon>Euteleostomi</taxon>
        <taxon>Actinopterygii</taxon>
        <taxon>Neopterygii</taxon>
        <taxon>Teleostei</taxon>
        <taxon>Neoteleostei</taxon>
        <taxon>Acanthomorphata</taxon>
        <taxon>Ovalentaria</taxon>
        <taxon>Atherinomorphae</taxon>
        <taxon>Cyprinodontiformes</taxon>
        <taxon>Poeciliidae</taxon>
        <taxon>Poeciliinae</taxon>
        <taxon>Gambusia</taxon>
    </lineage>
</organism>
<sequence>MWREGQGWALLVLEGRLKPIQSIQHMSKMTKRKTTQISFSSKEDGMVPLKVSQTNSKQNQIYIPKKTANHNLAVAKPAAKSRVLKSGGTVSKGPSSRCAAGSKVLHKVCLGIRTNSTTANGSGCSGVKSSAVKALPKTKVTCLASASIPEQPVKPTSTTSSAKTGPVGKLVGVNAEVRPHQRNLPLSTQLSTISENKKLLKEPSNLAVSGVTQSRSLPKIGELRTSTHSTSFTHCWNFVKMKYPGWTANLSAIGDKFKDIVAHLAEIEKTIGSQKPQRIEVKKVFYLKLAALSEMEAIEELKTIARQDPRYSSSVAETLQTSRQEAQSPCEVSSSNDGIDCKAGNLTQDHLQTSASCNKMDPEHVPSSETKDASETVKQEPFMPAIDAQPQSLMGSSRVKVEKEDSIFPPERILSKSQSPSQDAPQAGNCRPKVEICSPPTRAEPVQMKRTGLSHKVRDAPMRDRPPRGHDELPPPLTCFGRKAPGCSNLVLFLHAKEVDIKQVIGMEFLWECRGICLGTFYLCESCEETISNCDICQHMTSQDHQLKYMWKRHPEFLKIFWQEEDLPQSLKIYILREVIWRLAERDSFQKIDAKCVILKQELHQLVRMAPFSEALKIVQNILNEEEKSTVHLPLSAACHQNYEEITKSTDLDEMSNVGTSDVMTKMHFSPVDMNCSSSKTDLGGSCVLNRRADLAKDANPDPFQKPVLTSALALPQSSGQKLVPEETSCTAVGTKLNVSVSGPTKKRPAVKTLHKTRSPSTDPLPAKRTLIMQKIKSEPTSPNSVSCPVNLPGGPSLLSIKDEDSGPKQLKSTVDQDFSKLTSHLKPITSKLAKDNITTIDSCATSSPAMPLTSWDAKIDNSGSVSYNWDSKCHLIEAPWRKNPPTNLLERTKIVTSDLGCKNELVTIGLDSAPKIVSSFENPQRSVAHNVTEDKPVAALASTADLFKLQNQQFLSFQNICRKKSRPSFGCAATNPDSEQIPEPKCVLEPDGTVLGPSLFSTTGAVQPDPIKQCSYTEQAHTDININDIISFHIDPPQRLTCSVAASGGCDPHVQAACGQMGNSGYPSYQAAAGQKWAGASFSTENSHQPFIFSSLIYPQQMVNPFSLSPFSYYHLTSQLPPGMGSFNTPYYPWTARMGM</sequence>
<feature type="region of interest" description="Disordered" evidence="1">
    <location>
        <begin position="356"/>
        <end position="376"/>
    </location>
</feature>
<feature type="region of interest" description="Disordered" evidence="1">
    <location>
        <begin position="309"/>
        <end position="336"/>
    </location>
</feature>
<reference evidence="2 3" key="1">
    <citation type="journal article" date="2018" name="G3 (Bethesda)">
        <title>A High-Quality Reference Genome for the Invasive Mosquitofish Gambusia affinis Using a Chicago Library.</title>
        <authorList>
            <person name="Hoffberg S.L."/>
            <person name="Troendle N.J."/>
            <person name="Glenn T.C."/>
            <person name="Mahmud O."/>
            <person name="Louha S."/>
            <person name="Chalopin D."/>
            <person name="Bennetzen J.L."/>
            <person name="Mauricio R."/>
        </authorList>
    </citation>
    <scope>NUCLEOTIDE SEQUENCE [LARGE SCALE GENOMIC DNA]</scope>
    <source>
        <strain evidence="2">NE01/NJP1002.9</strain>
        <tissue evidence="2">Muscle</tissue>
    </source>
</reference>
<comment type="caution">
    <text evidence="2">The sequence shown here is derived from an EMBL/GenBank/DDBJ whole genome shotgun (WGS) entry which is preliminary data.</text>
</comment>
<protein>
    <submittedName>
        <fullName evidence="2">Uncharacterized protein</fullName>
    </submittedName>
</protein>
<proteinExistence type="predicted"/>
<keyword evidence="3" id="KW-1185">Reference proteome</keyword>
<feature type="region of interest" description="Disordered" evidence="1">
    <location>
        <begin position="410"/>
        <end position="438"/>
    </location>
</feature>
<dbReference type="Proteomes" id="UP000250572">
    <property type="component" value="Unassembled WGS sequence"/>
</dbReference>
<dbReference type="AlphaFoldDB" id="A0A315UXP7"/>
<feature type="compositionally biased region" description="Basic residues" evidence="1">
    <location>
        <begin position="745"/>
        <end position="758"/>
    </location>
</feature>
<gene>
    <name evidence="2" type="ORF">CCH79_00008844</name>
</gene>
<evidence type="ECO:0000256" key="1">
    <source>
        <dbReference type="SAM" id="MobiDB-lite"/>
    </source>
</evidence>
<evidence type="ECO:0000313" key="2">
    <source>
        <dbReference type="EMBL" id="PWA15005.1"/>
    </source>
</evidence>
<feature type="region of interest" description="Disordered" evidence="1">
    <location>
        <begin position="741"/>
        <end position="767"/>
    </location>
</feature>